<evidence type="ECO:0000259" key="7">
    <source>
        <dbReference type="PROSITE" id="PS50942"/>
    </source>
</evidence>
<feature type="compositionally biased region" description="Polar residues" evidence="6">
    <location>
        <begin position="476"/>
        <end position="503"/>
    </location>
</feature>
<evidence type="ECO:0000256" key="4">
    <source>
        <dbReference type="ARBA" id="ARBA00023034"/>
    </source>
</evidence>
<feature type="region of interest" description="Disordered" evidence="6">
    <location>
        <begin position="549"/>
        <end position="571"/>
    </location>
</feature>
<dbReference type="Proteomes" id="UP000585474">
    <property type="component" value="Unassembled WGS sequence"/>
</dbReference>
<dbReference type="PROSITE" id="PS50942">
    <property type="entry name" value="ENTH"/>
    <property type="match status" value="1"/>
</dbReference>
<evidence type="ECO:0000313" key="9">
    <source>
        <dbReference type="Proteomes" id="UP000585474"/>
    </source>
</evidence>
<evidence type="ECO:0000256" key="5">
    <source>
        <dbReference type="ARBA" id="ARBA00023329"/>
    </source>
</evidence>
<dbReference type="Pfam" id="PF01417">
    <property type="entry name" value="ENTH"/>
    <property type="match status" value="1"/>
</dbReference>
<feature type="region of interest" description="Disordered" evidence="6">
    <location>
        <begin position="476"/>
        <end position="513"/>
    </location>
</feature>
<feature type="compositionally biased region" description="Low complexity" evidence="6">
    <location>
        <begin position="231"/>
        <end position="244"/>
    </location>
</feature>
<dbReference type="AlphaFoldDB" id="A0A7J0H279"/>
<accession>A0A7J0H279</accession>
<dbReference type="GO" id="GO:0030125">
    <property type="term" value="C:clathrin vesicle coat"/>
    <property type="evidence" value="ECO:0007669"/>
    <property type="project" value="TreeGrafter"/>
</dbReference>
<dbReference type="SUPFAM" id="SSF48464">
    <property type="entry name" value="ENTH/VHS domain"/>
    <property type="match status" value="1"/>
</dbReference>
<proteinExistence type="inferred from homology"/>
<feature type="region of interest" description="Disordered" evidence="6">
    <location>
        <begin position="231"/>
        <end position="350"/>
    </location>
</feature>
<comment type="subcellular location">
    <subcellularLocation>
        <location evidence="1">Cytoplasmic vesicle</location>
        <location evidence="1">Clathrin-coated vesicle</location>
    </subcellularLocation>
    <subcellularLocation>
        <location evidence="2">Golgi apparatus</location>
    </subcellularLocation>
</comment>
<dbReference type="GO" id="GO:0030276">
    <property type="term" value="F:clathrin binding"/>
    <property type="evidence" value="ECO:0007669"/>
    <property type="project" value="TreeGrafter"/>
</dbReference>
<dbReference type="PANTHER" id="PTHR12276:SF45">
    <property type="entry name" value="CLATHRIN INTERACTOR 1"/>
    <property type="match status" value="1"/>
</dbReference>
<dbReference type="Gene3D" id="1.25.40.90">
    <property type="match status" value="1"/>
</dbReference>
<name>A0A7J0H279_9ERIC</name>
<keyword evidence="5" id="KW-0968">Cytoplasmic vesicle</keyword>
<dbReference type="GO" id="GO:0006897">
    <property type="term" value="P:endocytosis"/>
    <property type="evidence" value="ECO:0007669"/>
    <property type="project" value="TreeGrafter"/>
</dbReference>
<sequence>MDFMKVIDQTVREIKREVNLKVLKVPEIEQKYDISHLKWLEHIFTATSTDFPWFLQIDTALRRSTLGFSAMLTLKFHEVPLNDIELHQVLDATDDEPWGPHGSALAEIAQATKKFSECQMVMNVLWTRLGETGRNWRYVYKSLAVIEYLVGNGSERAVDDIVEHTFQISSLVSFEYVEPNGKDMGINVRKKAENIVALLNNKDKVQEVRNKAAANREKYFGLSSSGITYKSGSASSGSSSFQSGDKYGGLSGTKDSDTFKDSYKENDRSSEEKFDQSTSTKSRRAVTCENQGITSKKGSTRYGSKGQEISASGAATESSTAHLNNYEDDFDDFDPRGTSTNKSASGNSNKVDLFGQSLIEDLMDAPASIPKEVPTVNSNASEVDLFADATFVSAPPHVEAGGSSRTQTTVDLFASQPASSSAVSSSMDYFAASDPIGPPDNDSSKSDLMNANAVDPFAAVPLNSFDGSDLFGAFTSNANSVSTEPTTNPDGSDNNLNGKSSVESKPPPKKDTFQVKSGIWADSLSRGLIDLNISAPKKVSLSDIGIVGGLADGSNEEKGPPPSFYMGRAMGTGSGLGRTGFTSSTGSGMGADDTFSNLGGQQYQFGGFK</sequence>
<evidence type="ECO:0000313" key="8">
    <source>
        <dbReference type="EMBL" id="GFZ17200.1"/>
    </source>
</evidence>
<dbReference type="GO" id="GO:0005886">
    <property type="term" value="C:plasma membrane"/>
    <property type="evidence" value="ECO:0007669"/>
    <property type="project" value="TreeGrafter"/>
</dbReference>
<protein>
    <submittedName>
        <fullName evidence="8">ENTH/VHS family protein</fullName>
    </submittedName>
</protein>
<dbReference type="GO" id="GO:0005543">
    <property type="term" value="F:phospholipid binding"/>
    <property type="evidence" value="ECO:0007669"/>
    <property type="project" value="TreeGrafter"/>
</dbReference>
<dbReference type="InterPro" id="IPR013809">
    <property type="entry name" value="ENTH"/>
</dbReference>
<feature type="region of interest" description="Disordered" evidence="6">
    <location>
        <begin position="576"/>
        <end position="595"/>
    </location>
</feature>
<reference evidence="8 9" key="1">
    <citation type="submission" date="2019-07" db="EMBL/GenBank/DDBJ databases">
        <title>De Novo Assembly of kiwifruit Actinidia rufa.</title>
        <authorList>
            <person name="Sugita-Konishi S."/>
            <person name="Sato K."/>
            <person name="Mori E."/>
            <person name="Abe Y."/>
            <person name="Kisaki G."/>
            <person name="Hamano K."/>
            <person name="Suezawa K."/>
            <person name="Otani M."/>
            <person name="Fukuda T."/>
            <person name="Manabe T."/>
            <person name="Gomi K."/>
            <person name="Tabuchi M."/>
            <person name="Akimitsu K."/>
            <person name="Kataoka I."/>
        </authorList>
    </citation>
    <scope>NUCLEOTIDE SEQUENCE [LARGE SCALE GENOMIC DNA]</scope>
    <source>
        <strain evidence="9">cv. Fuchu</strain>
    </source>
</reference>
<feature type="compositionally biased region" description="Polar residues" evidence="6">
    <location>
        <begin position="288"/>
        <end position="297"/>
    </location>
</feature>
<dbReference type="OrthoDB" id="4033880at2759"/>
<evidence type="ECO:0000256" key="2">
    <source>
        <dbReference type="ARBA" id="ARBA00004555"/>
    </source>
</evidence>
<evidence type="ECO:0000256" key="3">
    <source>
        <dbReference type="ARBA" id="ARBA00010130"/>
    </source>
</evidence>
<dbReference type="SMART" id="SM00273">
    <property type="entry name" value="ENTH"/>
    <property type="match status" value="1"/>
</dbReference>
<dbReference type="CDD" id="cd03571">
    <property type="entry name" value="ENTH"/>
    <property type="match status" value="1"/>
</dbReference>
<evidence type="ECO:0000256" key="1">
    <source>
        <dbReference type="ARBA" id="ARBA00004132"/>
    </source>
</evidence>
<feature type="compositionally biased region" description="Low complexity" evidence="6">
    <location>
        <begin position="310"/>
        <end position="321"/>
    </location>
</feature>
<dbReference type="PANTHER" id="PTHR12276">
    <property type="entry name" value="EPSIN/ENT-RELATED"/>
    <property type="match status" value="1"/>
</dbReference>
<dbReference type="FunFam" id="1.25.40.90:FF:000006">
    <property type="entry name" value="Clathrin interactor 1"/>
    <property type="match status" value="1"/>
</dbReference>
<feature type="domain" description="ENTH" evidence="7">
    <location>
        <begin position="77"/>
        <end position="209"/>
    </location>
</feature>
<comment type="similarity">
    <text evidence="3">Belongs to the epsin family.</text>
</comment>
<dbReference type="InterPro" id="IPR008942">
    <property type="entry name" value="ENTH_VHS"/>
</dbReference>
<gene>
    <name evidence="8" type="ORF">Acr_26g0004700</name>
</gene>
<feature type="compositionally biased region" description="Polar residues" evidence="6">
    <location>
        <begin position="337"/>
        <end position="350"/>
    </location>
</feature>
<dbReference type="EMBL" id="BJWL01000026">
    <property type="protein sequence ID" value="GFZ17200.1"/>
    <property type="molecule type" value="Genomic_DNA"/>
</dbReference>
<keyword evidence="9" id="KW-1185">Reference proteome</keyword>
<keyword evidence="4" id="KW-0333">Golgi apparatus</keyword>
<dbReference type="GO" id="GO:0005768">
    <property type="term" value="C:endosome"/>
    <property type="evidence" value="ECO:0007669"/>
    <property type="project" value="TreeGrafter"/>
</dbReference>
<feature type="compositionally biased region" description="Basic and acidic residues" evidence="6">
    <location>
        <begin position="254"/>
        <end position="275"/>
    </location>
</feature>
<organism evidence="8 9">
    <name type="scientific">Actinidia rufa</name>
    <dbReference type="NCBI Taxonomy" id="165716"/>
    <lineage>
        <taxon>Eukaryota</taxon>
        <taxon>Viridiplantae</taxon>
        <taxon>Streptophyta</taxon>
        <taxon>Embryophyta</taxon>
        <taxon>Tracheophyta</taxon>
        <taxon>Spermatophyta</taxon>
        <taxon>Magnoliopsida</taxon>
        <taxon>eudicotyledons</taxon>
        <taxon>Gunneridae</taxon>
        <taxon>Pentapetalae</taxon>
        <taxon>asterids</taxon>
        <taxon>Ericales</taxon>
        <taxon>Actinidiaceae</taxon>
        <taxon>Actinidia</taxon>
    </lineage>
</organism>
<dbReference type="GO" id="GO:0005794">
    <property type="term" value="C:Golgi apparatus"/>
    <property type="evidence" value="ECO:0007669"/>
    <property type="project" value="UniProtKB-SubCell"/>
</dbReference>
<comment type="caution">
    <text evidence="8">The sequence shown here is derived from an EMBL/GenBank/DDBJ whole genome shotgun (WGS) entry which is preliminary data.</text>
</comment>
<evidence type="ECO:0000256" key="6">
    <source>
        <dbReference type="SAM" id="MobiDB-lite"/>
    </source>
</evidence>